<evidence type="ECO:0000313" key="2">
    <source>
        <dbReference type="Proteomes" id="UP000000496"/>
    </source>
</evidence>
<sequence length="222" mass="24844">MHIDDALQKHLPTKLAETFKSAVSDRSVFLQGVNYEYEGKTWNIRLAVDEEKGLFIRTNSLQALFGDYYFGQTRKSPDGIAQVKLYQKKFQYMDRSKSGSGSDGSGTWPIKFKHDFFEDKTYEILTKGTKVSDVETPKTTATIVDYVKDFFTSCPDLLPEASPELPDVTVAPSIPTEGTSSSKSHLIFKAIIGLAVVYLLYKVAGHVSSIWKESSQTTFEVV</sequence>
<protein>
    <submittedName>
        <fullName evidence="1">Uncharacterized protein</fullName>
    </submittedName>
</protein>
<accession>F8L485</accession>
<keyword evidence="2" id="KW-1185">Reference proteome</keyword>
<reference key="1">
    <citation type="journal article" date="2011" name="Mol. Biol. Evol.">
        <title>Unity in variety -- the pan-genome of the Chlamydiae.</title>
        <authorList>
            <person name="Collingro A."/>
            <person name="Tischler P."/>
            <person name="Weinmaier T."/>
            <person name="Penz T."/>
            <person name="Heinz E."/>
            <person name="Brunham R.C."/>
            <person name="Read T.D."/>
            <person name="Bavoil P.M."/>
            <person name="Sachse K."/>
            <person name="Kahane S."/>
            <person name="Friedman M.G."/>
            <person name="Rattei T."/>
            <person name="Myers G.S.A."/>
            <person name="Horn M."/>
        </authorList>
    </citation>
    <scope>NUCLEOTIDE SEQUENCE</scope>
    <source>
        <strain>Z</strain>
    </source>
</reference>
<gene>
    <name evidence="1" type="ordered locus">SNE_A22530</name>
</gene>
<dbReference type="KEGG" id="sng:SNE_A22530"/>
<dbReference type="EMBL" id="FR872582">
    <property type="protein sequence ID" value="CCB90130.1"/>
    <property type="molecule type" value="Genomic_DNA"/>
</dbReference>
<evidence type="ECO:0000313" key="1">
    <source>
        <dbReference type="EMBL" id="CCB90130.1"/>
    </source>
</evidence>
<dbReference type="Proteomes" id="UP000000496">
    <property type="component" value="Chromosome gsn.131"/>
</dbReference>
<dbReference type="AlphaFoldDB" id="F8L485"/>
<dbReference type="HOGENOM" id="CLU_1244638_0_0_0"/>
<reference evidence="1 2" key="2">
    <citation type="journal article" date="2011" name="Mol. Biol. Evol.">
        <title>Unity in variety--the pan-genome of the Chlamydiae.</title>
        <authorList>
            <person name="Collingro A."/>
            <person name="Tischler P."/>
            <person name="Weinmaier T."/>
            <person name="Penz T."/>
            <person name="Heinz E."/>
            <person name="Brunham R.C."/>
            <person name="Read T.D."/>
            <person name="Bavoil P.M."/>
            <person name="Sachse K."/>
            <person name="Kahane S."/>
            <person name="Friedman M.G."/>
            <person name="Rattei T."/>
            <person name="Myers G.S."/>
            <person name="Horn M."/>
        </authorList>
    </citation>
    <scope>NUCLEOTIDE SEQUENCE [LARGE SCALE GENOMIC DNA]</scope>
    <source>
        <strain evidence="2">ATCC VR-1471 / Z</strain>
    </source>
</reference>
<dbReference type="RefSeq" id="WP_013944596.1">
    <property type="nucleotide sequence ID" value="NC_015713.1"/>
</dbReference>
<proteinExistence type="predicted"/>
<organism evidence="1 2">
    <name type="scientific">Simkania negevensis (strain ATCC VR-1471 / DSM 27360 / Z)</name>
    <dbReference type="NCBI Taxonomy" id="331113"/>
    <lineage>
        <taxon>Bacteria</taxon>
        <taxon>Pseudomonadati</taxon>
        <taxon>Chlamydiota</taxon>
        <taxon>Chlamydiia</taxon>
        <taxon>Parachlamydiales</taxon>
        <taxon>Simkaniaceae</taxon>
        <taxon>Simkania</taxon>
    </lineage>
</organism>
<name>F8L485_SIMNZ</name>